<organism evidence="1 2">
    <name type="scientific">Clostridium felsineum</name>
    <dbReference type="NCBI Taxonomy" id="36839"/>
    <lineage>
        <taxon>Bacteria</taxon>
        <taxon>Bacillati</taxon>
        <taxon>Bacillota</taxon>
        <taxon>Clostridia</taxon>
        <taxon>Eubacteriales</taxon>
        <taxon>Clostridiaceae</taxon>
        <taxon>Clostridium</taxon>
    </lineage>
</organism>
<protein>
    <submittedName>
        <fullName evidence="1">Uncharacterized protein</fullName>
    </submittedName>
</protein>
<dbReference type="PANTHER" id="PTHR22916:SF3">
    <property type="entry name" value="UDP-GLCNAC:BETAGAL BETA-1,3-N-ACETYLGLUCOSAMINYLTRANSFERASE-LIKE PROTEIN 1"/>
    <property type="match status" value="1"/>
</dbReference>
<dbReference type="Pfam" id="PF00535">
    <property type="entry name" value="Glycos_transf_2"/>
    <property type="match status" value="1"/>
</dbReference>
<evidence type="ECO:0000313" key="1">
    <source>
        <dbReference type="EMBL" id="URZ12235.1"/>
    </source>
</evidence>
<dbReference type="InterPro" id="IPR001173">
    <property type="entry name" value="Glyco_trans_2-like"/>
</dbReference>
<dbReference type="EMBL" id="CP096983">
    <property type="protein sequence ID" value="URZ12235.1"/>
    <property type="molecule type" value="Genomic_DNA"/>
</dbReference>
<dbReference type="SUPFAM" id="SSF53448">
    <property type="entry name" value="Nucleotide-diphospho-sugar transferases"/>
    <property type="match status" value="1"/>
</dbReference>
<dbReference type="KEGG" id="crw:CROST_029520"/>
<keyword evidence="2" id="KW-1185">Reference proteome</keyword>
<gene>
    <name evidence="1" type="ORF">CROST_029520</name>
</gene>
<evidence type="ECO:0000313" key="2">
    <source>
        <dbReference type="Proteomes" id="UP000190951"/>
    </source>
</evidence>
<accession>A0A1S8L3X6</accession>
<proteinExistence type="predicted"/>
<dbReference type="STRING" id="84029.CROST_26190"/>
<dbReference type="AlphaFoldDB" id="A0A1S8L3X6"/>
<dbReference type="InterPro" id="IPR029044">
    <property type="entry name" value="Nucleotide-diphossugar_trans"/>
</dbReference>
<dbReference type="RefSeq" id="WP_077833884.1">
    <property type="nucleotide sequence ID" value="NZ_CP096983.1"/>
</dbReference>
<name>A0A1S8L3X6_9CLOT</name>
<dbReference type="GO" id="GO:0016758">
    <property type="term" value="F:hexosyltransferase activity"/>
    <property type="evidence" value="ECO:0007669"/>
    <property type="project" value="UniProtKB-ARBA"/>
</dbReference>
<sequence length="275" mass="32225">MEKHLVSVCIPIYNGGQYIKSTIESVLNQTYKNIELVLVNDNSTDNTENIILRFNDSRIKYYKNVKNLGMVNNWNAAIGYATGEYVKLLCQDDLLEKDCIAKQANILDTDNSVQLVTSASYVIDENGKKLISRKIFRKSLLINGKSISKRSFVIGKNLFGEPTLTMYRRSILSKIGYYDKNFWYVPDWDFNVRCLSQGNLYYLNEKLSSFRISKTSQTSEIIKNNRQILFEEDRQFLNKHLNLKTFSMSKFEKMRHDFNTRFRTQLKRAFIKFIN</sequence>
<dbReference type="Gene3D" id="3.90.550.10">
    <property type="entry name" value="Spore Coat Polysaccharide Biosynthesis Protein SpsA, Chain A"/>
    <property type="match status" value="1"/>
</dbReference>
<dbReference type="PANTHER" id="PTHR22916">
    <property type="entry name" value="GLYCOSYLTRANSFERASE"/>
    <property type="match status" value="1"/>
</dbReference>
<dbReference type="Proteomes" id="UP000190951">
    <property type="component" value="Chromosome"/>
</dbReference>
<reference evidence="1 2" key="1">
    <citation type="submission" date="2022-04" db="EMBL/GenBank/DDBJ databases">
        <title>Genome sequence of C. roseum typestrain.</title>
        <authorList>
            <person name="Poehlein A."/>
            <person name="Schoch T."/>
            <person name="Duerre P."/>
            <person name="Daniel R."/>
        </authorList>
    </citation>
    <scope>NUCLEOTIDE SEQUENCE [LARGE SCALE GENOMIC DNA]</scope>
    <source>
        <strain evidence="1 2">DSM 7320</strain>
    </source>
</reference>